<dbReference type="RefSeq" id="WP_206291661.1">
    <property type="nucleotide sequence ID" value="NZ_CP063458.1"/>
</dbReference>
<dbReference type="InterPro" id="IPR008173">
    <property type="entry name" value="Adenylyl_cyclase_CyaB"/>
</dbReference>
<dbReference type="Pfam" id="PF01928">
    <property type="entry name" value="CYTH"/>
    <property type="match status" value="1"/>
</dbReference>
<keyword evidence="3" id="KW-1185">Reference proteome</keyword>
<evidence type="ECO:0000313" key="2">
    <source>
        <dbReference type="EMBL" id="QOV88665.1"/>
    </source>
</evidence>
<dbReference type="Gene3D" id="2.40.320.10">
    <property type="entry name" value="Hypothetical Protein Pfu-838710-001"/>
    <property type="match status" value="1"/>
</dbReference>
<organism evidence="2 3">
    <name type="scientific">Humisphaera borealis</name>
    <dbReference type="NCBI Taxonomy" id="2807512"/>
    <lineage>
        <taxon>Bacteria</taxon>
        <taxon>Pseudomonadati</taxon>
        <taxon>Planctomycetota</taxon>
        <taxon>Phycisphaerae</taxon>
        <taxon>Tepidisphaerales</taxon>
        <taxon>Tepidisphaeraceae</taxon>
        <taxon>Humisphaera</taxon>
    </lineage>
</organism>
<dbReference type="InterPro" id="IPR033469">
    <property type="entry name" value="CYTH-like_dom_sf"/>
</dbReference>
<dbReference type="KEGG" id="hbs:IPV69_20865"/>
<dbReference type="SMART" id="SM01118">
    <property type="entry name" value="CYTH"/>
    <property type="match status" value="1"/>
</dbReference>
<dbReference type="CDD" id="cd07890">
    <property type="entry name" value="CYTH-like_AC_IV-like"/>
    <property type="match status" value="1"/>
</dbReference>
<protein>
    <submittedName>
        <fullName evidence="2">Class IV adenylate cyclase</fullName>
    </submittedName>
</protein>
<dbReference type="Proteomes" id="UP000593765">
    <property type="component" value="Chromosome"/>
</dbReference>
<proteinExistence type="predicted"/>
<feature type="domain" description="CYTH" evidence="1">
    <location>
        <begin position="2"/>
        <end position="179"/>
    </location>
</feature>
<name>A0A7M2WT11_9BACT</name>
<reference evidence="2 3" key="1">
    <citation type="submission" date="2020-10" db="EMBL/GenBank/DDBJ databases">
        <title>Wide distribution of Phycisphaera-like planctomycetes from WD2101 soil group in peatlands and genome analysis of the first cultivated representative.</title>
        <authorList>
            <person name="Dedysh S.N."/>
            <person name="Beletsky A.V."/>
            <person name="Ivanova A."/>
            <person name="Kulichevskaya I.S."/>
            <person name="Suzina N.E."/>
            <person name="Philippov D.A."/>
            <person name="Rakitin A.L."/>
            <person name="Mardanov A.V."/>
            <person name="Ravin N.V."/>
        </authorList>
    </citation>
    <scope>NUCLEOTIDE SEQUENCE [LARGE SCALE GENOMIC DNA]</scope>
    <source>
        <strain evidence="2 3">M1803</strain>
    </source>
</reference>
<dbReference type="InterPro" id="IPR023577">
    <property type="entry name" value="CYTH_domain"/>
</dbReference>
<dbReference type="AlphaFoldDB" id="A0A7M2WT11"/>
<gene>
    <name evidence="2" type="ORF">IPV69_20865</name>
</gene>
<sequence length="181" mass="19620">MPRNIELKVPFVLTDSRRETLRRLGARSSAALVQTDTYFTCSSGRLKLREIIETLPNGAVTNTAELIAYQRADDIGFRGSDYTVSPVPNAASMKAVLASALGVRVVVRKRRELLLWENVRIHLDDVDGLGSFLEFEAVLNPSAEDPAADEAASQQRLVALCDALAIDPAATIAGSYSDMLG</sequence>
<dbReference type="SUPFAM" id="SSF55154">
    <property type="entry name" value="CYTH-like phosphatases"/>
    <property type="match status" value="1"/>
</dbReference>
<accession>A0A7M2WT11</accession>
<dbReference type="PANTHER" id="PTHR21028">
    <property type="entry name" value="SI:CH211-156B7.4"/>
    <property type="match status" value="1"/>
</dbReference>
<evidence type="ECO:0000313" key="3">
    <source>
        <dbReference type="Proteomes" id="UP000593765"/>
    </source>
</evidence>
<evidence type="ECO:0000259" key="1">
    <source>
        <dbReference type="SMART" id="SM01118"/>
    </source>
</evidence>
<dbReference type="EMBL" id="CP063458">
    <property type="protein sequence ID" value="QOV88665.1"/>
    <property type="molecule type" value="Genomic_DNA"/>
</dbReference>
<dbReference type="PANTHER" id="PTHR21028:SF2">
    <property type="entry name" value="CYTH DOMAIN-CONTAINING PROTEIN"/>
    <property type="match status" value="1"/>
</dbReference>